<organism evidence="2 3">
    <name type="scientific">Besnoitia besnoiti</name>
    <name type="common">Apicomplexan protozoan</name>
    <dbReference type="NCBI Taxonomy" id="94643"/>
    <lineage>
        <taxon>Eukaryota</taxon>
        <taxon>Sar</taxon>
        <taxon>Alveolata</taxon>
        <taxon>Apicomplexa</taxon>
        <taxon>Conoidasida</taxon>
        <taxon>Coccidia</taxon>
        <taxon>Eucoccidiorida</taxon>
        <taxon>Eimeriorina</taxon>
        <taxon>Sarcocystidae</taxon>
        <taxon>Besnoitia</taxon>
    </lineage>
</organism>
<evidence type="ECO:0000313" key="2">
    <source>
        <dbReference type="EMBL" id="PFH35249.1"/>
    </source>
</evidence>
<keyword evidence="3" id="KW-1185">Reference proteome</keyword>
<dbReference type="RefSeq" id="XP_029219258.1">
    <property type="nucleotide sequence ID" value="XM_029364550.1"/>
</dbReference>
<name>A0A2A9MBJ3_BESBE</name>
<dbReference type="EMBL" id="NWUJ01000005">
    <property type="protein sequence ID" value="PFH35249.1"/>
    <property type="molecule type" value="Genomic_DNA"/>
</dbReference>
<dbReference type="VEuPathDB" id="ToxoDB:BESB_061360"/>
<dbReference type="GeneID" id="40311064"/>
<feature type="compositionally biased region" description="Basic residues" evidence="1">
    <location>
        <begin position="356"/>
        <end position="369"/>
    </location>
</feature>
<feature type="region of interest" description="Disordered" evidence="1">
    <location>
        <begin position="356"/>
        <end position="375"/>
    </location>
</feature>
<comment type="caution">
    <text evidence="2">The sequence shown here is derived from an EMBL/GenBank/DDBJ whole genome shotgun (WGS) entry which is preliminary data.</text>
</comment>
<sequence length="634" mass="70716">MRRKSDRISSEAVDGHPLCVSSRFCPFYKPPSALRPSSPRVSSPSAAALGGAGASSFATYVYSSEASSASAANAKVRVSAADGVTESEGRVEQNGETVFDEDGKLRGCLCRHLESDPRIKFKTIETIARERGNIHAKSYVFVEEYSPTEAPALPPSRPPAASTRPGISRSGKKAKELRDALRNLPGNKHFICGRDPLRKQGNDNINKWMDKHVAVPMRACDRVAGTPKRTVREELLLALEEGVVHDLISPAEILDSAHHVKRVANWRNTQEDRAGVLGCMWTGPYVGLGETLVAGIYVGEVRHGEAPWSDSEEDDLRTAPDYSFDCGWRDTSMKFLAMEESRKRVRFHERAVAHLRQQKKKKKGPKHFSKPMYKDEDSAGECRAVLLSPYGNRLWKKPFMVISLRRPCRISCFCYASAESHTNAAHVVPHDAEIGVQPDGTVVLPDDQYLCLDSSRYFNLMSLVNDSRDVPGQRRLKANLWIYELHFEGFPFFVFMKRMESDLRHMEECLVNCGAQYRFNHLQPLCEEALSHAVARKPEKDSLSPPLTCFPRCCDRFLVPLRVTALPRKITLAAYSGCRGGDLNIAMIFLTACTKTNALCRPQKAKSYVVSVAALQTIKKNPEKIWESDSDLGA</sequence>
<protein>
    <submittedName>
        <fullName evidence="2">Uncharacterized protein</fullName>
    </submittedName>
</protein>
<reference evidence="2 3" key="1">
    <citation type="submission" date="2017-09" db="EMBL/GenBank/DDBJ databases">
        <title>Genome sequencing of Besnoitia besnoiti strain Bb-Ger1.</title>
        <authorList>
            <person name="Schares G."/>
            <person name="Venepally P."/>
            <person name="Lorenzi H.A."/>
        </authorList>
    </citation>
    <scope>NUCLEOTIDE SEQUENCE [LARGE SCALE GENOMIC DNA]</scope>
    <source>
        <strain evidence="2 3">Bb-Ger1</strain>
    </source>
</reference>
<dbReference type="KEGG" id="bbes:BESB_061360"/>
<evidence type="ECO:0000256" key="1">
    <source>
        <dbReference type="SAM" id="MobiDB-lite"/>
    </source>
</evidence>
<feature type="region of interest" description="Disordered" evidence="1">
    <location>
        <begin position="148"/>
        <end position="173"/>
    </location>
</feature>
<accession>A0A2A9MBJ3</accession>
<proteinExistence type="predicted"/>
<dbReference type="Proteomes" id="UP000224006">
    <property type="component" value="Chromosome V"/>
</dbReference>
<dbReference type="AlphaFoldDB" id="A0A2A9MBJ3"/>
<evidence type="ECO:0000313" key="3">
    <source>
        <dbReference type="Proteomes" id="UP000224006"/>
    </source>
</evidence>
<gene>
    <name evidence="2" type="ORF">BESB_061360</name>
</gene>
<dbReference type="OrthoDB" id="354736at2759"/>